<name>A0A368C483_9GAMM</name>
<dbReference type="AlphaFoldDB" id="A0A368C483"/>
<accession>A0A368C483</accession>
<proteinExistence type="predicted"/>
<feature type="non-terminal residue" evidence="1">
    <location>
        <position position="1"/>
    </location>
</feature>
<gene>
    <name evidence="1" type="ORF">DBW92_03340</name>
</gene>
<sequence length="75" mass="8273">EDYITAYTKELLDTAISQKEIKDIDTQAFALLLGGIGRDFAKDSNIKKLISSPEESANSITEIILNGIKLDKDND</sequence>
<evidence type="ECO:0000313" key="2">
    <source>
        <dbReference type="Proteomes" id="UP000252915"/>
    </source>
</evidence>
<dbReference type="Proteomes" id="UP000252915">
    <property type="component" value="Unassembled WGS sequence"/>
</dbReference>
<dbReference type="Gene3D" id="1.10.357.10">
    <property type="entry name" value="Tetracycline Repressor, domain 2"/>
    <property type="match status" value="1"/>
</dbReference>
<organism evidence="1 2">
    <name type="scientific">SAR86 cluster bacterium</name>
    <dbReference type="NCBI Taxonomy" id="2030880"/>
    <lineage>
        <taxon>Bacteria</taxon>
        <taxon>Pseudomonadati</taxon>
        <taxon>Pseudomonadota</taxon>
        <taxon>Gammaproteobacteria</taxon>
        <taxon>SAR86 cluster</taxon>
    </lineage>
</organism>
<evidence type="ECO:0000313" key="1">
    <source>
        <dbReference type="EMBL" id="RCL44388.1"/>
    </source>
</evidence>
<protein>
    <submittedName>
        <fullName evidence="1">TetR/AcrR family transcriptional regulator</fullName>
    </submittedName>
</protein>
<reference evidence="1 2" key="1">
    <citation type="journal article" date="2018" name="Microbiome">
        <title>Fine metagenomic profile of the Mediterranean stratified and mixed water columns revealed by assembly and recruitment.</title>
        <authorList>
            <person name="Haro-Moreno J.M."/>
            <person name="Lopez-Perez M."/>
            <person name="De La Torre J.R."/>
            <person name="Picazo A."/>
            <person name="Camacho A."/>
            <person name="Rodriguez-Valera F."/>
        </authorList>
    </citation>
    <scope>NUCLEOTIDE SEQUENCE [LARGE SCALE GENOMIC DNA]</scope>
    <source>
        <strain evidence="1">MED-G78</strain>
    </source>
</reference>
<comment type="caution">
    <text evidence="1">The sequence shown here is derived from an EMBL/GenBank/DDBJ whole genome shotgun (WGS) entry which is preliminary data.</text>
</comment>
<dbReference type="EMBL" id="QOPI01000017">
    <property type="protein sequence ID" value="RCL44388.1"/>
    <property type="molecule type" value="Genomic_DNA"/>
</dbReference>